<dbReference type="PROSITE" id="PS51704">
    <property type="entry name" value="GP_PDE"/>
    <property type="match status" value="1"/>
</dbReference>
<dbReference type="InterPro" id="IPR017946">
    <property type="entry name" value="PLC-like_Pdiesterase_TIM-brl"/>
</dbReference>
<evidence type="ECO:0000313" key="3">
    <source>
        <dbReference type="Proteomes" id="UP001059773"/>
    </source>
</evidence>
<dbReference type="InterPro" id="IPR030395">
    <property type="entry name" value="GP_PDE_dom"/>
</dbReference>
<dbReference type="Proteomes" id="UP001059773">
    <property type="component" value="Chromosome"/>
</dbReference>
<protein>
    <recommendedName>
        <fullName evidence="1">GP-PDE domain-containing protein</fullName>
    </recommendedName>
</protein>
<feature type="domain" description="GP-PDE" evidence="1">
    <location>
        <begin position="54"/>
        <end position="292"/>
    </location>
</feature>
<dbReference type="Pfam" id="PF03009">
    <property type="entry name" value="GDPD"/>
    <property type="match status" value="1"/>
</dbReference>
<sequence length="294" mass="33201">MPWRSALLVLVIAIFIISGFFEAEPQTPQTTAKYGTEALYVSAADKPGDASADVEIIAHCGANHVFDEHTLTADKIASKAEADSIEIDLRMTKDHELIAFHDTTLDCTATEAVAPKEFRRSEIKQFDTATMFGQETYKDSVTTLDEIFAAFGQEAHYYMETRLVDGDTKMEEPLINLLQENNLLDPKYVSIQSFSKESLQKIQEFAPEIRTTLLYETDKFDLEDALEADADVIGIESRNVTQDVVDALQQEGIEVHVFFTEERTELIEQQRVIMYGVDGVFTDDIDFTRQVMKQ</sequence>
<evidence type="ECO:0000259" key="1">
    <source>
        <dbReference type="PROSITE" id="PS51704"/>
    </source>
</evidence>
<name>A0ABY5JTY2_9BACI</name>
<proteinExistence type="predicted"/>
<organism evidence="2 3">
    <name type="scientific">Oceanobacillus jeddahense</name>
    <dbReference type="NCBI Taxonomy" id="1462527"/>
    <lineage>
        <taxon>Bacteria</taxon>
        <taxon>Bacillati</taxon>
        <taxon>Bacillota</taxon>
        <taxon>Bacilli</taxon>
        <taxon>Bacillales</taxon>
        <taxon>Bacillaceae</taxon>
        <taxon>Oceanobacillus</taxon>
    </lineage>
</organism>
<dbReference type="Gene3D" id="3.20.20.190">
    <property type="entry name" value="Phosphatidylinositol (PI) phosphodiesterase"/>
    <property type="match status" value="1"/>
</dbReference>
<dbReference type="SUPFAM" id="SSF51695">
    <property type="entry name" value="PLC-like phosphodiesterases"/>
    <property type="match status" value="1"/>
</dbReference>
<dbReference type="RefSeq" id="WP_256708820.1">
    <property type="nucleotide sequence ID" value="NZ_CP101914.1"/>
</dbReference>
<reference evidence="2" key="1">
    <citation type="submission" date="2022-07" db="EMBL/GenBank/DDBJ databases">
        <title>FELIX.</title>
        <authorList>
            <person name="Wan K.H."/>
            <person name="Park S."/>
            <person name="Lawrence Q."/>
            <person name="Eichenberger J.P."/>
            <person name="Booth B.W."/>
            <person name="Piaggio A.J."/>
            <person name="Chandler J.C."/>
            <person name="Franklin A.B."/>
            <person name="Celniker S.E."/>
        </authorList>
    </citation>
    <scope>NUCLEOTIDE SEQUENCE</scope>
    <source>
        <strain evidence="2">QA-1986 374</strain>
    </source>
</reference>
<dbReference type="PANTHER" id="PTHR46211:SF7">
    <property type="entry name" value="GLYCEROPHOSPHODIESTER PHOSPHODIESTERASE"/>
    <property type="match status" value="1"/>
</dbReference>
<gene>
    <name evidence="2" type="ORF">NP439_03635</name>
</gene>
<accession>A0ABY5JTY2</accession>
<keyword evidence="3" id="KW-1185">Reference proteome</keyword>
<dbReference type="EMBL" id="CP101914">
    <property type="protein sequence ID" value="UUI03797.1"/>
    <property type="molecule type" value="Genomic_DNA"/>
</dbReference>
<dbReference type="PANTHER" id="PTHR46211">
    <property type="entry name" value="GLYCEROPHOSPHORYL DIESTER PHOSPHODIESTERASE"/>
    <property type="match status" value="1"/>
</dbReference>
<evidence type="ECO:0000313" key="2">
    <source>
        <dbReference type="EMBL" id="UUI03797.1"/>
    </source>
</evidence>